<proteinExistence type="predicted"/>
<protein>
    <submittedName>
        <fullName evidence="2">Uncharacterized protein</fullName>
    </submittedName>
</protein>
<keyword evidence="3" id="KW-1185">Reference proteome</keyword>
<comment type="caution">
    <text evidence="2">The sequence shown here is derived from an EMBL/GenBank/DDBJ whole genome shotgun (WGS) entry which is preliminary data.</text>
</comment>
<evidence type="ECO:0000313" key="2">
    <source>
        <dbReference type="EMBL" id="GHI72435.1"/>
    </source>
</evidence>
<name>A0ABQ3SXE4_9ACTN</name>
<gene>
    <name evidence="2" type="ORF">Snoj_63530</name>
</gene>
<evidence type="ECO:0000313" key="3">
    <source>
        <dbReference type="Proteomes" id="UP000613974"/>
    </source>
</evidence>
<sequence>MHGAQIARTPHGASPGLDDGMDLHALAAKGSDGAKGSVVERIPIESEHDGGHMVEIRVHGNGVFHLVGPSGGGAQLLMAYAAVTGQAIRQI</sequence>
<feature type="region of interest" description="Disordered" evidence="1">
    <location>
        <begin position="1"/>
        <end position="23"/>
    </location>
</feature>
<organism evidence="2 3">
    <name type="scientific">Streptomyces nojiriensis</name>
    <dbReference type="NCBI Taxonomy" id="66374"/>
    <lineage>
        <taxon>Bacteria</taxon>
        <taxon>Bacillati</taxon>
        <taxon>Actinomycetota</taxon>
        <taxon>Actinomycetes</taxon>
        <taxon>Kitasatosporales</taxon>
        <taxon>Streptomycetaceae</taxon>
        <taxon>Streptomyces</taxon>
    </lineage>
</organism>
<accession>A0ABQ3SXE4</accession>
<dbReference type="Proteomes" id="UP000613974">
    <property type="component" value="Unassembled WGS sequence"/>
</dbReference>
<reference evidence="3" key="1">
    <citation type="submission" date="2023-07" db="EMBL/GenBank/DDBJ databases">
        <title>Whole genome shotgun sequence of Streptomyces nojiriensis NBRC 13794.</title>
        <authorList>
            <person name="Komaki H."/>
            <person name="Tamura T."/>
        </authorList>
    </citation>
    <scope>NUCLEOTIDE SEQUENCE [LARGE SCALE GENOMIC DNA]</scope>
    <source>
        <strain evidence="3">NBRC 13794</strain>
    </source>
</reference>
<evidence type="ECO:0000256" key="1">
    <source>
        <dbReference type="SAM" id="MobiDB-lite"/>
    </source>
</evidence>
<dbReference type="EMBL" id="BNEC01000005">
    <property type="protein sequence ID" value="GHI72435.1"/>
    <property type="molecule type" value="Genomic_DNA"/>
</dbReference>